<gene>
    <name evidence="1" type="ORF">FMM05_16300</name>
</gene>
<dbReference type="OrthoDB" id="1275206at2"/>
<name>A0A552UX75_9FLAO</name>
<evidence type="ECO:0000313" key="1">
    <source>
        <dbReference type="EMBL" id="TRW22815.1"/>
    </source>
</evidence>
<dbReference type="EMBL" id="VJVZ01000011">
    <property type="protein sequence ID" value="TRW22815.1"/>
    <property type="molecule type" value="Genomic_DNA"/>
</dbReference>
<comment type="caution">
    <text evidence="1">The sequence shown here is derived from an EMBL/GenBank/DDBJ whole genome shotgun (WGS) entry which is preliminary data.</text>
</comment>
<organism evidence="1 2">
    <name type="scientific">Flavobacterium zepuense</name>
    <dbReference type="NCBI Taxonomy" id="2593302"/>
    <lineage>
        <taxon>Bacteria</taxon>
        <taxon>Pseudomonadati</taxon>
        <taxon>Bacteroidota</taxon>
        <taxon>Flavobacteriia</taxon>
        <taxon>Flavobacteriales</taxon>
        <taxon>Flavobacteriaceae</taxon>
        <taxon>Flavobacterium</taxon>
    </lineage>
</organism>
<dbReference type="RefSeq" id="WP_143374464.1">
    <property type="nucleotide sequence ID" value="NZ_VJVZ01000011.1"/>
</dbReference>
<dbReference type="AlphaFoldDB" id="A0A552UX75"/>
<dbReference type="Proteomes" id="UP000320643">
    <property type="component" value="Unassembled WGS sequence"/>
</dbReference>
<proteinExistence type="predicted"/>
<accession>A0A552UX75</accession>
<evidence type="ECO:0000313" key="2">
    <source>
        <dbReference type="Proteomes" id="UP000320643"/>
    </source>
</evidence>
<keyword evidence="2" id="KW-1185">Reference proteome</keyword>
<sequence length="101" mass="11245">MKALSILSELQFLESAKKAFGFPILNKVRTSFWIAGDTKTTPCQIETGNIQIEFENKDVVSISIVPRDFLEGKINVGVNFKIETYPTAIAIGTILEIQKIL</sequence>
<reference evidence="1 2" key="1">
    <citation type="submission" date="2019-07" db="EMBL/GenBank/DDBJ databases">
        <title>Flavobacterium sp. nov., isolated from glacier ice.</title>
        <authorList>
            <person name="Liu Q."/>
            <person name="Xin Y.-H."/>
        </authorList>
    </citation>
    <scope>NUCLEOTIDE SEQUENCE [LARGE SCALE GENOMIC DNA]</scope>
    <source>
        <strain evidence="1 2">ZT4R6</strain>
    </source>
</reference>
<protein>
    <submittedName>
        <fullName evidence="1">Uncharacterized protein</fullName>
    </submittedName>
</protein>